<dbReference type="Proteomes" id="UP001174909">
    <property type="component" value="Unassembled WGS sequence"/>
</dbReference>
<keyword evidence="3" id="KW-0378">Hydrolase</keyword>
<organism evidence="6 7">
    <name type="scientific">Geodia barretti</name>
    <name type="common">Barrett's horny sponge</name>
    <dbReference type="NCBI Taxonomy" id="519541"/>
    <lineage>
        <taxon>Eukaryota</taxon>
        <taxon>Metazoa</taxon>
        <taxon>Porifera</taxon>
        <taxon>Demospongiae</taxon>
        <taxon>Heteroscleromorpha</taxon>
        <taxon>Tetractinellida</taxon>
        <taxon>Astrophorina</taxon>
        <taxon>Geodiidae</taxon>
        <taxon>Geodia</taxon>
    </lineage>
</organism>
<dbReference type="GO" id="GO:0016787">
    <property type="term" value="F:hydrolase activity"/>
    <property type="evidence" value="ECO:0007669"/>
    <property type="project" value="UniProtKB-KW"/>
</dbReference>
<dbReference type="EMBL" id="CASHTH010003086">
    <property type="protein sequence ID" value="CAI8040161.1"/>
    <property type="molecule type" value="Genomic_DNA"/>
</dbReference>
<accession>A0AA35T4F7</accession>
<gene>
    <name evidence="6" type="ORF">GBAR_LOCUS22376</name>
</gene>
<evidence type="ECO:0000256" key="3">
    <source>
        <dbReference type="ARBA" id="ARBA00022801"/>
    </source>
</evidence>
<sequence>MQANGAKVISDGVFKVDGGAIFGRVPKMMWENMVTTDRKNRVTMGLNCMLFQCNGRNILIDTGVGPKDNFRDREIYGLVPSRLLRGLKVIGIGPRDVDAVVLSHLHFSHAGGATRMDRVGDMVPSFPNATYYVQRASWEDAQDPSARHADVFRVDDFEPIAERGRMELLDGDTELFPGLNLIVTDGHSPGHQIAVYSHGGERIVYLGDLVPTPHHLGLTVISSFDYEPETSLDQKRDILAEAEQQGWLLVFAHGHETRAGYLERRQDMSYLRPVEF</sequence>
<comment type="caution">
    <text evidence="6">The sequence shown here is derived from an EMBL/GenBank/DDBJ whole genome shotgun (WGS) entry which is preliminary data.</text>
</comment>
<keyword evidence="4" id="KW-0862">Zinc</keyword>
<evidence type="ECO:0000256" key="2">
    <source>
        <dbReference type="ARBA" id="ARBA00022723"/>
    </source>
</evidence>
<keyword evidence="2" id="KW-0479">Metal-binding</keyword>
<name>A0AA35T4F7_GEOBA</name>
<dbReference type="InterPro" id="IPR001279">
    <property type="entry name" value="Metallo-B-lactamas"/>
</dbReference>
<dbReference type="InterPro" id="IPR036866">
    <property type="entry name" value="RibonucZ/Hydroxyglut_hydro"/>
</dbReference>
<reference evidence="6" key="1">
    <citation type="submission" date="2023-03" db="EMBL/GenBank/DDBJ databases">
        <authorList>
            <person name="Steffen K."/>
            <person name="Cardenas P."/>
        </authorList>
    </citation>
    <scope>NUCLEOTIDE SEQUENCE</scope>
</reference>
<evidence type="ECO:0000256" key="1">
    <source>
        <dbReference type="ARBA" id="ARBA00007749"/>
    </source>
</evidence>
<evidence type="ECO:0000313" key="7">
    <source>
        <dbReference type="Proteomes" id="UP001174909"/>
    </source>
</evidence>
<dbReference type="InterPro" id="IPR051013">
    <property type="entry name" value="MBL_superfamily_lactonases"/>
</dbReference>
<feature type="domain" description="Metallo-beta-lactamase" evidence="5">
    <location>
        <begin position="45"/>
        <end position="253"/>
    </location>
</feature>
<evidence type="ECO:0000313" key="6">
    <source>
        <dbReference type="EMBL" id="CAI8040161.1"/>
    </source>
</evidence>
<comment type="similarity">
    <text evidence="1">Belongs to the metallo-beta-lactamase superfamily.</text>
</comment>
<evidence type="ECO:0000259" key="5">
    <source>
        <dbReference type="SMART" id="SM00849"/>
    </source>
</evidence>
<dbReference type="SUPFAM" id="SSF56281">
    <property type="entry name" value="Metallo-hydrolase/oxidoreductase"/>
    <property type="match status" value="1"/>
</dbReference>
<keyword evidence="7" id="KW-1185">Reference proteome</keyword>
<dbReference type="SMART" id="SM00849">
    <property type="entry name" value="Lactamase_B"/>
    <property type="match status" value="1"/>
</dbReference>
<dbReference type="PANTHER" id="PTHR42978:SF6">
    <property type="entry name" value="QUORUM-QUENCHING LACTONASE YTNP-RELATED"/>
    <property type="match status" value="1"/>
</dbReference>
<protein>
    <submittedName>
        <fullName evidence="6">Probable quorum-quenching lactonase YtnP</fullName>
    </submittedName>
</protein>
<proteinExistence type="inferred from homology"/>
<evidence type="ECO:0000256" key="4">
    <source>
        <dbReference type="ARBA" id="ARBA00022833"/>
    </source>
</evidence>
<dbReference type="AlphaFoldDB" id="A0AA35T4F7"/>
<dbReference type="GO" id="GO:0046872">
    <property type="term" value="F:metal ion binding"/>
    <property type="evidence" value="ECO:0007669"/>
    <property type="project" value="UniProtKB-KW"/>
</dbReference>
<dbReference type="Gene3D" id="3.60.15.10">
    <property type="entry name" value="Ribonuclease Z/Hydroxyacylglutathione hydrolase-like"/>
    <property type="match status" value="1"/>
</dbReference>
<dbReference type="PANTHER" id="PTHR42978">
    <property type="entry name" value="QUORUM-QUENCHING LACTONASE YTNP-RELATED-RELATED"/>
    <property type="match status" value="1"/>
</dbReference>
<dbReference type="Pfam" id="PF00753">
    <property type="entry name" value="Lactamase_B"/>
    <property type="match status" value="1"/>
</dbReference>